<dbReference type="Pfam" id="PF08282">
    <property type="entry name" value="Hydrolase_3"/>
    <property type="match status" value="1"/>
</dbReference>
<dbReference type="NCBIfam" id="TIGR00099">
    <property type="entry name" value="Cof-subfamily"/>
    <property type="match status" value="1"/>
</dbReference>
<dbReference type="InterPro" id="IPR036412">
    <property type="entry name" value="HAD-like_sf"/>
</dbReference>
<keyword evidence="2" id="KW-1185">Reference proteome</keyword>
<dbReference type="STRING" id="1423782.FD32_GL001621"/>
<name>A0A0R1XQI2_9LACO</name>
<proteinExistence type="predicted"/>
<dbReference type="RefSeq" id="WP_047769501.1">
    <property type="nucleotide sequence ID" value="NZ_AZGM01000035.1"/>
</dbReference>
<dbReference type="InterPro" id="IPR000150">
    <property type="entry name" value="Cof"/>
</dbReference>
<evidence type="ECO:0000313" key="2">
    <source>
        <dbReference type="Proteomes" id="UP000051412"/>
    </source>
</evidence>
<comment type="caution">
    <text evidence="1">The sequence shown here is derived from an EMBL/GenBank/DDBJ whole genome shotgun (WGS) entry which is preliminary data.</text>
</comment>
<dbReference type="PATRIC" id="fig|1423782.4.peg.1686"/>
<reference evidence="1 2" key="1">
    <citation type="journal article" date="2015" name="Genome Announc.">
        <title>Expanding the biotechnology potential of lactobacilli through comparative genomics of 213 strains and associated genera.</title>
        <authorList>
            <person name="Sun Z."/>
            <person name="Harris H.M."/>
            <person name="McCann A."/>
            <person name="Guo C."/>
            <person name="Argimon S."/>
            <person name="Zhang W."/>
            <person name="Yang X."/>
            <person name="Jeffery I.B."/>
            <person name="Cooney J.C."/>
            <person name="Kagawa T.F."/>
            <person name="Liu W."/>
            <person name="Song Y."/>
            <person name="Salvetti E."/>
            <person name="Wrobel A."/>
            <person name="Rasinkangas P."/>
            <person name="Parkhill J."/>
            <person name="Rea M.C."/>
            <person name="O'Sullivan O."/>
            <person name="Ritari J."/>
            <person name="Douillard F.P."/>
            <person name="Paul Ross R."/>
            <person name="Yang R."/>
            <person name="Briner A.E."/>
            <person name="Felis G.E."/>
            <person name="de Vos W.M."/>
            <person name="Barrangou R."/>
            <person name="Klaenhammer T.R."/>
            <person name="Caufield P.W."/>
            <person name="Cui Y."/>
            <person name="Zhang H."/>
            <person name="O'Toole P.W."/>
        </authorList>
    </citation>
    <scope>NUCLEOTIDE SEQUENCE [LARGE SCALE GENOMIC DNA]</scope>
    <source>
        <strain evidence="1 2">DSM 6035</strain>
    </source>
</reference>
<dbReference type="PROSITE" id="PS01229">
    <property type="entry name" value="COF_2"/>
    <property type="match status" value="1"/>
</dbReference>
<evidence type="ECO:0000313" key="1">
    <source>
        <dbReference type="EMBL" id="KRM28819.1"/>
    </source>
</evidence>
<dbReference type="Proteomes" id="UP000051412">
    <property type="component" value="Unassembled WGS sequence"/>
</dbReference>
<dbReference type="EMBL" id="AZGM01000035">
    <property type="protein sequence ID" value="KRM28819.1"/>
    <property type="molecule type" value="Genomic_DNA"/>
</dbReference>
<dbReference type="SFLD" id="SFLDG01140">
    <property type="entry name" value="C2.B:_Phosphomannomutase_and_P"/>
    <property type="match status" value="1"/>
</dbReference>
<dbReference type="PANTHER" id="PTHR10000:SF53">
    <property type="entry name" value="5-AMINO-6-(5-PHOSPHO-D-RIBITYLAMINO)URACIL PHOSPHATASE YBJI-RELATED"/>
    <property type="match status" value="1"/>
</dbReference>
<dbReference type="SUPFAM" id="SSF56784">
    <property type="entry name" value="HAD-like"/>
    <property type="match status" value="1"/>
</dbReference>
<dbReference type="Gene3D" id="3.40.50.1000">
    <property type="entry name" value="HAD superfamily/HAD-like"/>
    <property type="match status" value="1"/>
</dbReference>
<dbReference type="AlphaFoldDB" id="A0A0R1XQI2"/>
<dbReference type="GO" id="GO:0005829">
    <property type="term" value="C:cytosol"/>
    <property type="evidence" value="ECO:0007669"/>
    <property type="project" value="TreeGrafter"/>
</dbReference>
<dbReference type="PANTHER" id="PTHR10000">
    <property type="entry name" value="PHOSPHOSERINE PHOSPHATASE"/>
    <property type="match status" value="1"/>
</dbReference>
<dbReference type="NCBIfam" id="TIGR01484">
    <property type="entry name" value="HAD-SF-IIB"/>
    <property type="match status" value="1"/>
</dbReference>
<dbReference type="Gene3D" id="3.30.1240.10">
    <property type="match status" value="1"/>
</dbReference>
<protein>
    <submittedName>
        <fullName evidence="1">Cof-like hydrolase</fullName>
    </submittedName>
</protein>
<keyword evidence="1" id="KW-0378">Hydrolase</keyword>
<organism evidence="1 2">
    <name type="scientific">Limosilactobacillus panis DSM 6035</name>
    <dbReference type="NCBI Taxonomy" id="1423782"/>
    <lineage>
        <taxon>Bacteria</taxon>
        <taxon>Bacillati</taxon>
        <taxon>Bacillota</taxon>
        <taxon>Bacilli</taxon>
        <taxon>Lactobacillales</taxon>
        <taxon>Lactobacillaceae</taxon>
        <taxon>Limosilactobacillus</taxon>
    </lineage>
</organism>
<dbReference type="SFLD" id="SFLDS00003">
    <property type="entry name" value="Haloacid_Dehalogenase"/>
    <property type="match status" value="1"/>
</dbReference>
<dbReference type="GO" id="GO:0000287">
    <property type="term" value="F:magnesium ion binding"/>
    <property type="evidence" value="ECO:0007669"/>
    <property type="project" value="TreeGrafter"/>
</dbReference>
<dbReference type="InterPro" id="IPR006379">
    <property type="entry name" value="HAD-SF_hydro_IIB"/>
</dbReference>
<dbReference type="OrthoDB" id="9814970at2"/>
<sequence>MIRAVATDIDGTFLRQDRTFDRKLFDRVYAAMQAQGARLIIASGDQYYFLRSLFPDQADQLAYVAENGVLTVDQNEELACDRLSAEDVRKITTYLDTLPGINYCASGRRYAYVLNRADDDFKQIIPNFYTRIKTVDDVNDVDDDFIFKFALNVPHDRQAALTHDINTRFAGVIRATASGYGAVDLIIPGMDKSYGLRLLLKRWQLNPADLAVFGDGENDLEMFDLAGTSYAMGNAPANVQAAATRVIGTNNDQAVLHQLAEIFM</sequence>
<dbReference type="CDD" id="cd07518">
    <property type="entry name" value="HAD_YbiV-Like"/>
    <property type="match status" value="1"/>
</dbReference>
<accession>A0A0R1XQI2</accession>
<dbReference type="InterPro" id="IPR023214">
    <property type="entry name" value="HAD_sf"/>
</dbReference>
<gene>
    <name evidence="1" type="ORF">FD32_GL001621</name>
</gene>
<dbReference type="GO" id="GO:0016791">
    <property type="term" value="F:phosphatase activity"/>
    <property type="evidence" value="ECO:0007669"/>
    <property type="project" value="UniProtKB-ARBA"/>
</dbReference>